<reference evidence="4 5" key="1">
    <citation type="submission" date="2023-01" db="EMBL/GenBank/DDBJ databases">
        <title>Analysis of 21 Apiospora genomes using comparative genomics revels a genus with tremendous synthesis potential of carbohydrate active enzymes and secondary metabolites.</title>
        <authorList>
            <person name="Sorensen T."/>
        </authorList>
    </citation>
    <scope>NUCLEOTIDE SEQUENCE [LARGE SCALE GENOMIC DNA]</scope>
    <source>
        <strain evidence="4 5">CBS 83171</strain>
    </source>
</reference>
<comment type="caution">
    <text evidence="4">The sequence shown here is derived from an EMBL/GenBank/DDBJ whole genome shotgun (WGS) entry which is preliminary data.</text>
</comment>
<dbReference type="Pfam" id="PF24870">
    <property type="entry name" value="DUF7735"/>
    <property type="match status" value="1"/>
</dbReference>
<keyword evidence="2" id="KW-0732">Signal</keyword>
<feature type="compositionally biased region" description="Low complexity" evidence="1">
    <location>
        <begin position="215"/>
        <end position="230"/>
    </location>
</feature>
<feature type="signal peptide" evidence="2">
    <location>
        <begin position="1"/>
        <end position="19"/>
    </location>
</feature>
<dbReference type="InterPro" id="IPR056637">
    <property type="entry name" value="DUF7735"/>
</dbReference>
<dbReference type="Proteomes" id="UP001446871">
    <property type="component" value="Unassembled WGS sequence"/>
</dbReference>
<gene>
    <name evidence="4" type="ORF">PG996_010058</name>
</gene>
<evidence type="ECO:0000313" key="4">
    <source>
        <dbReference type="EMBL" id="KAK8060128.1"/>
    </source>
</evidence>
<feature type="domain" description="DUF7735" evidence="3">
    <location>
        <begin position="55"/>
        <end position="191"/>
    </location>
</feature>
<evidence type="ECO:0000256" key="2">
    <source>
        <dbReference type="SAM" id="SignalP"/>
    </source>
</evidence>
<dbReference type="EMBL" id="JAQQWM010000006">
    <property type="protein sequence ID" value="KAK8060128.1"/>
    <property type="molecule type" value="Genomic_DNA"/>
</dbReference>
<protein>
    <recommendedName>
        <fullName evidence="3">DUF7735 domain-containing protein</fullName>
    </recommendedName>
</protein>
<feature type="region of interest" description="Disordered" evidence="1">
    <location>
        <begin position="193"/>
        <end position="241"/>
    </location>
</feature>
<feature type="compositionally biased region" description="Low complexity" evidence="1">
    <location>
        <begin position="193"/>
        <end position="208"/>
    </location>
</feature>
<organism evidence="4 5">
    <name type="scientific">Apiospora saccharicola</name>
    <dbReference type="NCBI Taxonomy" id="335842"/>
    <lineage>
        <taxon>Eukaryota</taxon>
        <taxon>Fungi</taxon>
        <taxon>Dikarya</taxon>
        <taxon>Ascomycota</taxon>
        <taxon>Pezizomycotina</taxon>
        <taxon>Sordariomycetes</taxon>
        <taxon>Xylariomycetidae</taxon>
        <taxon>Amphisphaeriales</taxon>
        <taxon>Apiosporaceae</taxon>
        <taxon>Apiospora</taxon>
    </lineage>
</organism>
<evidence type="ECO:0000259" key="3">
    <source>
        <dbReference type="Pfam" id="PF24870"/>
    </source>
</evidence>
<evidence type="ECO:0000256" key="1">
    <source>
        <dbReference type="SAM" id="MobiDB-lite"/>
    </source>
</evidence>
<evidence type="ECO:0000313" key="5">
    <source>
        <dbReference type="Proteomes" id="UP001446871"/>
    </source>
</evidence>
<accession>A0ABR1UMJ0</accession>
<sequence>MWPRPHGLLVLTTLTHALARFTPTIPTATALSSTAGVGVLPARAEITITATEGPMPTGTSDPMECALANVTKLFDVITPTAALSKALMSYASVLIKPCLATATGLDELDCTVSKAEDWCGFSTTAPPAIATSYASYASAAADFWRSNSASISSVSSDCPNWWGSPDVAQHMWLSQYITHAGCYINAHASTATGSPSSARPGSASTSSQGPGGPSITGSAAPGASSTAVAANPGDATSGAPRLGSPFLRQVLRLFI</sequence>
<feature type="chain" id="PRO_5045563266" description="DUF7735 domain-containing protein" evidence="2">
    <location>
        <begin position="20"/>
        <end position="255"/>
    </location>
</feature>
<proteinExistence type="predicted"/>
<keyword evidence="5" id="KW-1185">Reference proteome</keyword>
<name>A0ABR1UMJ0_9PEZI</name>